<evidence type="ECO:0000313" key="2">
    <source>
        <dbReference type="EMBL" id="CAK7328535.1"/>
    </source>
</evidence>
<reference evidence="2 3" key="1">
    <citation type="submission" date="2024-01" db="EMBL/GenBank/DDBJ databases">
        <authorList>
            <person name="Waweru B."/>
        </authorList>
    </citation>
    <scope>NUCLEOTIDE SEQUENCE [LARGE SCALE GENOMIC DNA]</scope>
</reference>
<dbReference type="Proteomes" id="UP001314170">
    <property type="component" value="Unassembled WGS sequence"/>
</dbReference>
<dbReference type="AlphaFoldDB" id="A0AAV1R6F4"/>
<keyword evidence="3" id="KW-1185">Reference proteome</keyword>
<comment type="caution">
    <text evidence="2">The sequence shown here is derived from an EMBL/GenBank/DDBJ whole genome shotgun (WGS) entry which is preliminary data.</text>
</comment>
<proteinExistence type="predicted"/>
<evidence type="ECO:0000256" key="1">
    <source>
        <dbReference type="SAM" id="MobiDB-lite"/>
    </source>
</evidence>
<accession>A0AAV1R6F4</accession>
<protein>
    <submittedName>
        <fullName evidence="2">Uncharacterized protein</fullName>
    </submittedName>
</protein>
<gene>
    <name evidence="2" type="ORF">DCAF_LOCUS6261</name>
</gene>
<evidence type="ECO:0000313" key="3">
    <source>
        <dbReference type="Proteomes" id="UP001314170"/>
    </source>
</evidence>
<organism evidence="2 3">
    <name type="scientific">Dovyalis caffra</name>
    <dbReference type="NCBI Taxonomy" id="77055"/>
    <lineage>
        <taxon>Eukaryota</taxon>
        <taxon>Viridiplantae</taxon>
        <taxon>Streptophyta</taxon>
        <taxon>Embryophyta</taxon>
        <taxon>Tracheophyta</taxon>
        <taxon>Spermatophyta</taxon>
        <taxon>Magnoliopsida</taxon>
        <taxon>eudicotyledons</taxon>
        <taxon>Gunneridae</taxon>
        <taxon>Pentapetalae</taxon>
        <taxon>rosids</taxon>
        <taxon>fabids</taxon>
        <taxon>Malpighiales</taxon>
        <taxon>Salicaceae</taxon>
        <taxon>Flacourtieae</taxon>
        <taxon>Dovyalis</taxon>
    </lineage>
</organism>
<name>A0AAV1R6F4_9ROSI</name>
<dbReference type="EMBL" id="CAWUPB010000893">
    <property type="protein sequence ID" value="CAK7328535.1"/>
    <property type="molecule type" value="Genomic_DNA"/>
</dbReference>
<sequence length="68" mass="7989">MVGIRMYCRGGHRPNTRKIDRTSFHHKPGEVRFLNLEQHKFQEKNMELQGLHLGPDESPSKVKGRHIK</sequence>
<feature type="region of interest" description="Disordered" evidence="1">
    <location>
        <begin position="47"/>
        <end position="68"/>
    </location>
</feature>